<comment type="caution">
    <text evidence="3">The sequence shown here is derived from an EMBL/GenBank/DDBJ whole genome shotgun (WGS) entry which is preliminary data.</text>
</comment>
<dbReference type="AlphaFoldDB" id="A0A948X4W3"/>
<protein>
    <submittedName>
        <fullName evidence="3">Lipocalin family protein</fullName>
    </submittedName>
</protein>
<dbReference type="Gene3D" id="2.40.128.280">
    <property type="match status" value="1"/>
</dbReference>
<keyword evidence="1" id="KW-0732">Signal</keyword>
<feature type="chain" id="PRO_5038143172" evidence="1">
    <location>
        <begin position="28"/>
        <end position="227"/>
    </location>
</feature>
<dbReference type="EMBL" id="JAHLFJ010000029">
    <property type="protein sequence ID" value="MBU3855508.1"/>
    <property type="molecule type" value="Genomic_DNA"/>
</dbReference>
<evidence type="ECO:0000313" key="4">
    <source>
        <dbReference type="Proteomes" id="UP000784286"/>
    </source>
</evidence>
<accession>A0A948X4W3</accession>
<gene>
    <name evidence="3" type="ORF">H9928_02940</name>
</gene>
<evidence type="ECO:0000259" key="2">
    <source>
        <dbReference type="Pfam" id="PF12702"/>
    </source>
</evidence>
<dbReference type="Pfam" id="PF12702">
    <property type="entry name" value="Lipocalin_3"/>
    <property type="match status" value="1"/>
</dbReference>
<feature type="signal peptide" evidence="1">
    <location>
        <begin position="1"/>
        <end position="27"/>
    </location>
</feature>
<organism evidence="3 4">
    <name type="scientific">Candidatus Phocaeicola excrementipullorum</name>
    <dbReference type="NCBI Taxonomy" id="2838731"/>
    <lineage>
        <taxon>Bacteria</taxon>
        <taxon>Pseudomonadati</taxon>
        <taxon>Bacteroidota</taxon>
        <taxon>Bacteroidia</taxon>
        <taxon>Bacteroidales</taxon>
        <taxon>Bacteroidaceae</taxon>
        <taxon>Phocaeicola</taxon>
    </lineage>
</organism>
<proteinExistence type="predicted"/>
<dbReference type="InterPro" id="IPR024311">
    <property type="entry name" value="Lipocalin-like"/>
</dbReference>
<evidence type="ECO:0000313" key="3">
    <source>
        <dbReference type="EMBL" id="MBU3855508.1"/>
    </source>
</evidence>
<feature type="domain" description="Lipocalin-like" evidence="2">
    <location>
        <begin position="27"/>
        <end position="117"/>
    </location>
</feature>
<evidence type="ECO:0000256" key="1">
    <source>
        <dbReference type="SAM" id="SignalP"/>
    </source>
</evidence>
<name>A0A948X4W3_9BACT</name>
<reference evidence="3" key="2">
    <citation type="submission" date="2021-04" db="EMBL/GenBank/DDBJ databases">
        <authorList>
            <person name="Gilroy R."/>
        </authorList>
    </citation>
    <scope>NUCLEOTIDE SEQUENCE</scope>
    <source>
        <strain evidence="3">8470</strain>
    </source>
</reference>
<dbReference type="Proteomes" id="UP000784286">
    <property type="component" value="Unassembled WGS sequence"/>
</dbReference>
<dbReference type="PROSITE" id="PS51257">
    <property type="entry name" value="PROKAR_LIPOPROTEIN"/>
    <property type="match status" value="1"/>
</dbReference>
<sequence length="227" mass="24480">MRTNRSLWAAASGLVVAAALVACTSDASIEGEWVEPVPGMENCMQGISLQAGGKASSVNMATLQYESWKREGSHLVLSGKSIGNGLTIPFSDTLLVEKLTQDSLILKKGTLVLRYSRSEGKQSGDTVPMAELVPAKKPSFQTEGTLVFSHEVRSFVPAGDSVSYWVTDKTGDLARKYDELTKGVKNGTPVYAELEVVDMGKSDEGFAESYASVYQVVDVKKMSLKKE</sequence>
<reference evidence="3" key="1">
    <citation type="journal article" date="2021" name="PeerJ">
        <title>Extensive microbial diversity within the chicken gut microbiome revealed by metagenomics and culture.</title>
        <authorList>
            <person name="Gilroy R."/>
            <person name="Ravi A."/>
            <person name="Getino M."/>
            <person name="Pursley I."/>
            <person name="Horton D.L."/>
            <person name="Alikhan N.F."/>
            <person name="Baker D."/>
            <person name="Gharbi K."/>
            <person name="Hall N."/>
            <person name="Watson M."/>
            <person name="Adriaenssens E.M."/>
            <person name="Foster-Nyarko E."/>
            <person name="Jarju S."/>
            <person name="Secka A."/>
            <person name="Antonio M."/>
            <person name="Oren A."/>
            <person name="Chaudhuri R.R."/>
            <person name="La Ragione R."/>
            <person name="Hildebrand F."/>
            <person name="Pallen M.J."/>
        </authorList>
    </citation>
    <scope>NUCLEOTIDE SEQUENCE</scope>
    <source>
        <strain evidence="3">8470</strain>
    </source>
</reference>